<evidence type="ECO:0000256" key="1">
    <source>
        <dbReference type="SAM" id="MobiDB-lite"/>
    </source>
</evidence>
<feature type="region of interest" description="Disordered" evidence="1">
    <location>
        <begin position="89"/>
        <end position="122"/>
    </location>
</feature>
<reference evidence="2" key="1">
    <citation type="journal article" date="2023" name="Science">
        <title>Genome structures resolve the early diversification of teleost fishes.</title>
        <authorList>
            <person name="Parey E."/>
            <person name="Louis A."/>
            <person name="Montfort J."/>
            <person name="Bouchez O."/>
            <person name="Roques C."/>
            <person name="Iampietro C."/>
            <person name="Lluch J."/>
            <person name="Castinel A."/>
            <person name="Donnadieu C."/>
            <person name="Desvignes T."/>
            <person name="Floi Bucao C."/>
            <person name="Jouanno E."/>
            <person name="Wen M."/>
            <person name="Mejri S."/>
            <person name="Dirks R."/>
            <person name="Jansen H."/>
            <person name="Henkel C."/>
            <person name="Chen W.J."/>
            <person name="Zahm M."/>
            <person name="Cabau C."/>
            <person name="Klopp C."/>
            <person name="Thompson A.W."/>
            <person name="Robinson-Rechavi M."/>
            <person name="Braasch I."/>
            <person name="Lecointre G."/>
            <person name="Bobe J."/>
            <person name="Postlethwait J.H."/>
            <person name="Berthelot C."/>
            <person name="Roest Crollius H."/>
            <person name="Guiguen Y."/>
        </authorList>
    </citation>
    <scope>NUCLEOTIDE SEQUENCE</scope>
    <source>
        <strain evidence="2">WJC10195</strain>
    </source>
</reference>
<gene>
    <name evidence="2" type="ORF">SKAU_G00414480</name>
</gene>
<feature type="compositionally biased region" description="Polar residues" evidence="1">
    <location>
        <begin position="112"/>
        <end position="122"/>
    </location>
</feature>
<sequence>MTDISEWMATHHLKLNLEKTELLFMPYKTSPSPLTGCGGCLLLCKEPGGGPGRPAGLQRAHQGAGSVLQVPPVQHQEDSTIHDHLLHPASCPDHGHLTPGLLQLPARKPTSLHHSASSTDPE</sequence>
<proteinExistence type="predicted"/>
<dbReference type="EMBL" id="JAINUF010000023">
    <property type="protein sequence ID" value="KAJ8333440.1"/>
    <property type="molecule type" value="Genomic_DNA"/>
</dbReference>
<evidence type="ECO:0000313" key="2">
    <source>
        <dbReference type="EMBL" id="KAJ8333440.1"/>
    </source>
</evidence>
<organism evidence="2 3">
    <name type="scientific">Synaphobranchus kaupii</name>
    <name type="common">Kaup's arrowtooth eel</name>
    <dbReference type="NCBI Taxonomy" id="118154"/>
    <lineage>
        <taxon>Eukaryota</taxon>
        <taxon>Metazoa</taxon>
        <taxon>Chordata</taxon>
        <taxon>Craniata</taxon>
        <taxon>Vertebrata</taxon>
        <taxon>Euteleostomi</taxon>
        <taxon>Actinopterygii</taxon>
        <taxon>Neopterygii</taxon>
        <taxon>Teleostei</taxon>
        <taxon>Anguilliformes</taxon>
        <taxon>Synaphobranchidae</taxon>
        <taxon>Synaphobranchus</taxon>
    </lineage>
</organism>
<accession>A0A9Q1E744</accession>
<dbReference type="OrthoDB" id="10056483at2759"/>
<name>A0A9Q1E744_SYNKA</name>
<protein>
    <submittedName>
        <fullName evidence="2">Uncharacterized protein</fullName>
    </submittedName>
</protein>
<dbReference type="AlphaFoldDB" id="A0A9Q1E744"/>
<comment type="caution">
    <text evidence="2">The sequence shown here is derived from an EMBL/GenBank/DDBJ whole genome shotgun (WGS) entry which is preliminary data.</text>
</comment>
<keyword evidence="3" id="KW-1185">Reference proteome</keyword>
<dbReference type="Proteomes" id="UP001152622">
    <property type="component" value="Chromosome 23"/>
</dbReference>
<evidence type="ECO:0000313" key="3">
    <source>
        <dbReference type="Proteomes" id="UP001152622"/>
    </source>
</evidence>